<proteinExistence type="predicted"/>
<feature type="compositionally biased region" description="Pro residues" evidence="1">
    <location>
        <begin position="49"/>
        <end position="60"/>
    </location>
</feature>
<name>A0AAV9V4Z3_9PEZI</name>
<dbReference type="Proteomes" id="UP001375240">
    <property type="component" value="Unassembled WGS sequence"/>
</dbReference>
<protein>
    <submittedName>
        <fullName evidence="2">Uncharacterized protein</fullName>
    </submittedName>
</protein>
<evidence type="ECO:0000256" key="1">
    <source>
        <dbReference type="SAM" id="MobiDB-lite"/>
    </source>
</evidence>
<organism evidence="2 3">
    <name type="scientific">Orbilia brochopaga</name>
    <dbReference type="NCBI Taxonomy" id="3140254"/>
    <lineage>
        <taxon>Eukaryota</taxon>
        <taxon>Fungi</taxon>
        <taxon>Dikarya</taxon>
        <taxon>Ascomycota</taxon>
        <taxon>Pezizomycotina</taxon>
        <taxon>Orbiliomycetes</taxon>
        <taxon>Orbiliales</taxon>
        <taxon>Orbiliaceae</taxon>
        <taxon>Orbilia</taxon>
    </lineage>
</organism>
<feature type="region of interest" description="Disordered" evidence="1">
    <location>
        <begin position="1"/>
        <end position="86"/>
    </location>
</feature>
<dbReference type="EMBL" id="JAVHNQ010000002">
    <property type="protein sequence ID" value="KAK6354630.1"/>
    <property type="molecule type" value="Genomic_DNA"/>
</dbReference>
<keyword evidence="3" id="KW-1185">Reference proteome</keyword>
<accession>A0AAV9V4Z3</accession>
<feature type="compositionally biased region" description="Pro residues" evidence="1">
    <location>
        <begin position="11"/>
        <end position="25"/>
    </location>
</feature>
<evidence type="ECO:0000313" key="2">
    <source>
        <dbReference type="EMBL" id="KAK6354630.1"/>
    </source>
</evidence>
<sequence>MSVECSRRDPPSPPRPPRPPPPTPEPQKRMHMHSITNTIRPTSRSRQDPPSPPRAPPPSPTKHASKFTPRTPLSKRQLFAVDPPASPESFPRLLELTMALGNALDMPVLGGGQSYFYCEDDMSVPGSPPPLSFTPPRRTVCEDKSKKRKARRRAESDVSECASPDESTKRRRTIINLDDSLLFLPDGPQDDFGSFLMASSDAGMLHERMHRIRGCA</sequence>
<feature type="region of interest" description="Disordered" evidence="1">
    <location>
        <begin position="127"/>
        <end position="169"/>
    </location>
</feature>
<reference evidence="2 3" key="1">
    <citation type="submission" date="2019-10" db="EMBL/GenBank/DDBJ databases">
        <authorList>
            <person name="Palmer J.M."/>
        </authorList>
    </citation>
    <scope>NUCLEOTIDE SEQUENCE [LARGE SCALE GENOMIC DNA]</scope>
    <source>
        <strain evidence="2 3">TWF696</strain>
    </source>
</reference>
<feature type="compositionally biased region" description="Basic and acidic residues" evidence="1">
    <location>
        <begin position="1"/>
        <end position="10"/>
    </location>
</feature>
<comment type="caution">
    <text evidence="2">The sequence shown here is derived from an EMBL/GenBank/DDBJ whole genome shotgun (WGS) entry which is preliminary data.</text>
</comment>
<dbReference type="AlphaFoldDB" id="A0AAV9V4Z3"/>
<gene>
    <name evidence="2" type="ORF">TWF696_003770</name>
</gene>
<evidence type="ECO:0000313" key="3">
    <source>
        <dbReference type="Proteomes" id="UP001375240"/>
    </source>
</evidence>